<protein>
    <submittedName>
        <fullName evidence="1">Uncharacterized protein</fullName>
    </submittedName>
</protein>
<name>A0ABX9WMW2_9ACTN</name>
<dbReference type="RefSeq" id="WP_123239624.1">
    <property type="nucleotide sequence ID" value="NZ_JAAHBY010000008.1"/>
</dbReference>
<proteinExistence type="predicted"/>
<reference evidence="1 2" key="1">
    <citation type="submission" date="2018-11" db="EMBL/GenBank/DDBJ databases">
        <title>Micromonospora sp. PPF5-17, a new actinomycetes isolated from a hot spring soil.</title>
        <authorList>
            <person name="Thawai C."/>
        </authorList>
    </citation>
    <scope>NUCLEOTIDE SEQUENCE [LARGE SCALE GENOMIC DNA]</scope>
    <source>
        <strain evidence="1 2">PPF5-17</strain>
    </source>
</reference>
<gene>
    <name evidence="1" type="ORF">EFE23_04590</name>
</gene>
<keyword evidence="2" id="KW-1185">Reference proteome</keyword>
<evidence type="ECO:0000313" key="1">
    <source>
        <dbReference type="EMBL" id="RNM00694.1"/>
    </source>
</evidence>
<organism evidence="1 2">
    <name type="scientific">Micromonospora solifontis</name>
    <dbReference type="NCBI Taxonomy" id="2487138"/>
    <lineage>
        <taxon>Bacteria</taxon>
        <taxon>Bacillati</taxon>
        <taxon>Actinomycetota</taxon>
        <taxon>Actinomycetes</taxon>
        <taxon>Micromonosporales</taxon>
        <taxon>Micromonosporaceae</taxon>
        <taxon>Micromonospora</taxon>
    </lineage>
</organism>
<accession>A0ABX9WMW2</accession>
<comment type="caution">
    <text evidence="1">The sequence shown here is derived from an EMBL/GenBank/DDBJ whole genome shotgun (WGS) entry which is preliminary data.</text>
</comment>
<dbReference type="EMBL" id="RJLN01000008">
    <property type="protein sequence ID" value="RNM00694.1"/>
    <property type="molecule type" value="Genomic_DNA"/>
</dbReference>
<sequence length="82" mass="9595">MRRWVRYEAPIMVCVELGDDGYTGKVVTVVLGDEHDDLNLARDYRGHFLIYDETMERVSVDERAATRAVTIAEHREWPDRLD</sequence>
<evidence type="ECO:0000313" key="2">
    <source>
        <dbReference type="Proteomes" id="UP000280698"/>
    </source>
</evidence>
<dbReference type="Proteomes" id="UP000280698">
    <property type="component" value="Unassembled WGS sequence"/>
</dbReference>